<dbReference type="InterPro" id="IPR000489">
    <property type="entry name" value="Pterin-binding_dom"/>
</dbReference>
<evidence type="ECO:0000256" key="10">
    <source>
        <dbReference type="ARBA" id="ARBA00022909"/>
    </source>
</evidence>
<protein>
    <recommendedName>
        <fullName evidence="6">Dihydropteroate synthase</fullName>
        <ecNumber evidence="5">2.5.1.15</ecNumber>
    </recommendedName>
    <alternativeName>
        <fullName evidence="11">Dihydropteroate pyrophosphorylase</fullName>
    </alternativeName>
</protein>
<comment type="catalytic activity">
    <reaction evidence="1">
        <text>(7,8-dihydropterin-6-yl)methyl diphosphate + 4-aminobenzoate = 7,8-dihydropteroate + diphosphate</text>
        <dbReference type="Rhea" id="RHEA:19949"/>
        <dbReference type="ChEBI" id="CHEBI:17836"/>
        <dbReference type="ChEBI" id="CHEBI:17839"/>
        <dbReference type="ChEBI" id="CHEBI:33019"/>
        <dbReference type="ChEBI" id="CHEBI:72950"/>
        <dbReference type="EC" id="2.5.1.15"/>
    </reaction>
</comment>
<comment type="cofactor">
    <cofactor evidence="2">
        <name>Mg(2+)</name>
        <dbReference type="ChEBI" id="CHEBI:18420"/>
    </cofactor>
</comment>
<reference evidence="14" key="1">
    <citation type="submission" date="2020-10" db="EMBL/GenBank/DDBJ databases">
        <authorList>
            <person name="Gilroy R."/>
        </authorList>
    </citation>
    <scope>NUCLEOTIDE SEQUENCE</scope>
    <source>
        <strain evidence="14">CHK160-1198</strain>
    </source>
</reference>
<evidence type="ECO:0000256" key="5">
    <source>
        <dbReference type="ARBA" id="ARBA00012458"/>
    </source>
</evidence>
<evidence type="ECO:0000256" key="8">
    <source>
        <dbReference type="ARBA" id="ARBA00022723"/>
    </source>
</evidence>
<dbReference type="GO" id="GO:0004156">
    <property type="term" value="F:dihydropteroate synthase activity"/>
    <property type="evidence" value="ECO:0007669"/>
    <property type="project" value="UniProtKB-EC"/>
</dbReference>
<dbReference type="PANTHER" id="PTHR20941:SF1">
    <property type="entry name" value="FOLIC ACID SYNTHESIS PROTEIN FOL1"/>
    <property type="match status" value="1"/>
</dbReference>
<dbReference type="Pfam" id="PF00809">
    <property type="entry name" value="Pterin_bind"/>
    <property type="match status" value="1"/>
</dbReference>
<dbReference type="EMBL" id="DVNI01000059">
    <property type="protein sequence ID" value="HIU64203.1"/>
    <property type="molecule type" value="Genomic_DNA"/>
</dbReference>
<dbReference type="GO" id="GO:0046656">
    <property type="term" value="P:folic acid biosynthetic process"/>
    <property type="evidence" value="ECO:0007669"/>
    <property type="project" value="UniProtKB-KW"/>
</dbReference>
<dbReference type="Gene3D" id="3.20.20.20">
    <property type="entry name" value="Dihydropteroate synthase-like"/>
    <property type="match status" value="1"/>
</dbReference>
<dbReference type="GO" id="GO:0005829">
    <property type="term" value="C:cytosol"/>
    <property type="evidence" value="ECO:0007669"/>
    <property type="project" value="TreeGrafter"/>
</dbReference>
<dbReference type="AlphaFoldDB" id="A0A9D1MQ13"/>
<keyword evidence="7 14" id="KW-0808">Transferase</keyword>
<accession>A0A9D1MQ13</accession>
<comment type="function">
    <text evidence="12">Catalyzes the condensation of para-aminobenzoate (pABA) with 6-hydroxymethyl-7,8-dihydropterin diphosphate (DHPt-PP) to form 7,8-dihydropteroate (H2Pte), the immediate precursor of folate derivatives.</text>
</comment>
<evidence type="ECO:0000259" key="13">
    <source>
        <dbReference type="PROSITE" id="PS50972"/>
    </source>
</evidence>
<comment type="caution">
    <text evidence="14">The sequence shown here is derived from an EMBL/GenBank/DDBJ whole genome shotgun (WGS) entry which is preliminary data.</text>
</comment>
<dbReference type="GO" id="GO:0046654">
    <property type="term" value="P:tetrahydrofolate biosynthetic process"/>
    <property type="evidence" value="ECO:0007669"/>
    <property type="project" value="TreeGrafter"/>
</dbReference>
<evidence type="ECO:0000256" key="11">
    <source>
        <dbReference type="ARBA" id="ARBA00030193"/>
    </source>
</evidence>
<keyword evidence="8" id="KW-0479">Metal-binding</keyword>
<dbReference type="SUPFAM" id="SSF51717">
    <property type="entry name" value="Dihydropteroate synthetase-like"/>
    <property type="match status" value="1"/>
</dbReference>
<dbReference type="FunFam" id="3.20.20.20:FF:000006">
    <property type="entry name" value="Dihydropteroate synthase"/>
    <property type="match status" value="1"/>
</dbReference>
<dbReference type="NCBIfam" id="TIGR01496">
    <property type="entry name" value="DHPS"/>
    <property type="match status" value="1"/>
</dbReference>
<dbReference type="GO" id="GO:0046872">
    <property type="term" value="F:metal ion binding"/>
    <property type="evidence" value="ECO:0007669"/>
    <property type="project" value="UniProtKB-KW"/>
</dbReference>
<evidence type="ECO:0000313" key="14">
    <source>
        <dbReference type="EMBL" id="HIU64203.1"/>
    </source>
</evidence>
<evidence type="ECO:0000256" key="9">
    <source>
        <dbReference type="ARBA" id="ARBA00022842"/>
    </source>
</evidence>
<dbReference type="EC" id="2.5.1.15" evidence="5"/>
<evidence type="ECO:0000256" key="3">
    <source>
        <dbReference type="ARBA" id="ARBA00004763"/>
    </source>
</evidence>
<comment type="similarity">
    <text evidence="4">Belongs to the DHPS family.</text>
</comment>
<evidence type="ECO:0000256" key="1">
    <source>
        <dbReference type="ARBA" id="ARBA00000012"/>
    </source>
</evidence>
<dbReference type="InterPro" id="IPR045031">
    <property type="entry name" value="DHP_synth-like"/>
</dbReference>
<dbReference type="PANTHER" id="PTHR20941">
    <property type="entry name" value="FOLATE SYNTHESIS PROTEINS"/>
    <property type="match status" value="1"/>
</dbReference>
<keyword evidence="10" id="KW-0289">Folate biosynthesis</keyword>
<proteinExistence type="inferred from homology"/>
<evidence type="ECO:0000256" key="2">
    <source>
        <dbReference type="ARBA" id="ARBA00001946"/>
    </source>
</evidence>
<comment type="pathway">
    <text evidence="3">Cofactor biosynthesis; tetrahydrofolate biosynthesis; 7,8-dihydrofolate from 2-amino-4-hydroxy-6-hydroxymethyl-7,8-dihydropteridine diphosphate and 4-aminobenzoate: step 1/2.</text>
</comment>
<evidence type="ECO:0000256" key="6">
    <source>
        <dbReference type="ARBA" id="ARBA00016919"/>
    </source>
</evidence>
<organism evidence="14 15">
    <name type="scientific">Candidatus Avacidaminococcus intestinavium</name>
    <dbReference type="NCBI Taxonomy" id="2840684"/>
    <lineage>
        <taxon>Bacteria</taxon>
        <taxon>Bacillati</taxon>
        <taxon>Bacillota</taxon>
        <taxon>Negativicutes</taxon>
        <taxon>Acidaminococcales</taxon>
        <taxon>Acidaminococcaceae</taxon>
        <taxon>Acidaminococcaceae incertae sedis</taxon>
        <taxon>Candidatus Avacidaminococcus</taxon>
    </lineage>
</organism>
<reference evidence="14" key="2">
    <citation type="journal article" date="2021" name="PeerJ">
        <title>Extensive microbial diversity within the chicken gut microbiome revealed by metagenomics and culture.</title>
        <authorList>
            <person name="Gilroy R."/>
            <person name="Ravi A."/>
            <person name="Getino M."/>
            <person name="Pursley I."/>
            <person name="Horton D.L."/>
            <person name="Alikhan N.F."/>
            <person name="Baker D."/>
            <person name="Gharbi K."/>
            <person name="Hall N."/>
            <person name="Watson M."/>
            <person name="Adriaenssens E.M."/>
            <person name="Foster-Nyarko E."/>
            <person name="Jarju S."/>
            <person name="Secka A."/>
            <person name="Antonio M."/>
            <person name="Oren A."/>
            <person name="Chaudhuri R.R."/>
            <person name="La Ragione R."/>
            <person name="Hildebrand F."/>
            <person name="Pallen M.J."/>
        </authorList>
    </citation>
    <scope>NUCLEOTIDE SEQUENCE</scope>
    <source>
        <strain evidence="14">CHK160-1198</strain>
    </source>
</reference>
<sequence>MIRRINRASLGAELKKIGIHPASYPIFMNKSEIIPFKLLGVRTPAANIIKQEILAAGGDCAVHAGCINCGLEYTDLLLLGTRKHYNILLAKLKIMNYFGLAKIYKELQEFLTGQEVQTVLADGRCLKYEQLAIMGILNITPDSFYAQSRIENVKDAVRNVSKMLEDGASIIDIGGESTRPGSNQVTTDEEISRVVPIIQAIKKEWPKSIISIDTYHARTAEQAIKAGADIINDVTGMTYDDDMAKIAIHYDVPVVLMHMRGTPQNMQQLTTYNNVIEDVCSYLSKQVELLAAKGLEKNKIILDPGIGFAKNAKQNLALMGRLEELVSLGYPVLLAASRKSTIGSVLGDIPAEERLYGTLATSCQAVYAGAHLIRVHDVKANADAVRMLEAILKCQ</sequence>
<evidence type="ECO:0000256" key="4">
    <source>
        <dbReference type="ARBA" id="ARBA00009503"/>
    </source>
</evidence>
<evidence type="ECO:0000256" key="7">
    <source>
        <dbReference type="ARBA" id="ARBA00022679"/>
    </source>
</evidence>
<dbReference type="InterPro" id="IPR006390">
    <property type="entry name" value="DHP_synth_dom"/>
</dbReference>
<evidence type="ECO:0000313" key="15">
    <source>
        <dbReference type="Proteomes" id="UP000824099"/>
    </source>
</evidence>
<dbReference type="CDD" id="cd00739">
    <property type="entry name" value="DHPS"/>
    <property type="match status" value="1"/>
</dbReference>
<evidence type="ECO:0000256" key="12">
    <source>
        <dbReference type="ARBA" id="ARBA00053449"/>
    </source>
</evidence>
<feature type="domain" description="Pterin-binding" evidence="13">
    <location>
        <begin position="131"/>
        <end position="386"/>
    </location>
</feature>
<gene>
    <name evidence="14" type="primary">folP</name>
    <name evidence="14" type="ORF">IAB06_04080</name>
</gene>
<dbReference type="PROSITE" id="PS00793">
    <property type="entry name" value="DHPS_2"/>
    <property type="match status" value="1"/>
</dbReference>
<name>A0A9D1MQ13_9FIRM</name>
<keyword evidence="9" id="KW-0460">Magnesium</keyword>
<dbReference type="PROSITE" id="PS50972">
    <property type="entry name" value="PTERIN_BINDING"/>
    <property type="match status" value="1"/>
</dbReference>
<dbReference type="Proteomes" id="UP000824099">
    <property type="component" value="Unassembled WGS sequence"/>
</dbReference>
<dbReference type="InterPro" id="IPR011005">
    <property type="entry name" value="Dihydropteroate_synth-like_sf"/>
</dbReference>